<keyword evidence="2" id="KW-1185">Reference proteome</keyword>
<dbReference type="KEGG" id="wfu:AXE80_09740"/>
<dbReference type="STRING" id="1790137.AXE80_09740"/>
<organism evidence="1 2">
    <name type="scientific">Wenyingzhuangia fucanilytica</name>
    <dbReference type="NCBI Taxonomy" id="1790137"/>
    <lineage>
        <taxon>Bacteria</taxon>
        <taxon>Pseudomonadati</taxon>
        <taxon>Bacteroidota</taxon>
        <taxon>Flavobacteriia</taxon>
        <taxon>Flavobacteriales</taxon>
        <taxon>Flavobacteriaceae</taxon>
        <taxon>Wenyingzhuangia</taxon>
    </lineage>
</organism>
<dbReference type="RefSeq" id="WP_068826776.1">
    <property type="nucleotide sequence ID" value="NZ_CP014224.1"/>
</dbReference>
<dbReference type="OrthoDB" id="1443096at2"/>
<name>A0A1B1Y6Z4_9FLAO</name>
<sequence>MTVQEFREQYILGFGYEKGTKSKRFRLVVLDRNSMQVMNEVLENENNTCFKQFLAGKDINKAILKFKIDSLEEVLQVHNVTDINLSENEINKYFE</sequence>
<dbReference type="EMBL" id="CP014224">
    <property type="protein sequence ID" value="ANW96540.1"/>
    <property type="molecule type" value="Genomic_DNA"/>
</dbReference>
<evidence type="ECO:0000313" key="2">
    <source>
        <dbReference type="Proteomes" id="UP000092967"/>
    </source>
</evidence>
<gene>
    <name evidence="1" type="ORF">AXE80_09740</name>
</gene>
<accession>A0A1B1Y6Z4</accession>
<evidence type="ECO:0000313" key="1">
    <source>
        <dbReference type="EMBL" id="ANW96540.1"/>
    </source>
</evidence>
<dbReference type="Proteomes" id="UP000092967">
    <property type="component" value="Chromosome"/>
</dbReference>
<proteinExistence type="predicted"/>
<dbReference type="AlphaFoldDB" id="A0A1B1Y6Z4"/>
<reference evidence="1 2" key="1">
    <citation type="submission" date="2016-02" db="EMBL/GenBank/DDBJ databases">
        <authorList>
            <person name="Wen L."/>
            <person name="He K."/>
            <person name="Yang H."/>
        </authorList>
    </citation>
    <scope>NUCLEOTIDE SEQUENCE [LARGE SCALE GENOMIC DNA]</scope>
    <source>
        <strain evidence="1 2">CZ1127</strain>
    </source>
</reference>
<protein>
    <submittedName>
        <fullName evidence="1">Uncharacterized protein</fullName>
    </submittedName>
</protein>